<evidence type="ECO:0000256" key="1">
    <source>
        <dbReference type="ARBA" id="ARBA00023118"/>
    </source>
</evidence>
<dbReference type="GO" id="GO:0043571">
    <property type="term" value="P:maintenance of CRISPR repeat elements"/>
    <property type="evidence" value="ECO:0007669"/>
    <property type="project" value="InterPro"/>
</dbReference>
<evidence type="ECO:0000313" key="2">
    <source>
        <dbReference type="EMBL" id="QGT99801.1"/>
    </source>
</evidence>
<dbReference type="Pfam" id="PF09704">
    <property type="entry name" value="Cas_Cas5d"/>
    <property type="match status" value="1"/>
</dbReference>
<reference evidence="3" key="1">
    <citation type="journal article" date="2019" name="Microbiology">
        <title>Complete Genome Sequence of an Uncultured Bacterium of the Candidate Phylum Bipolaricaulota.</title>
        <authorList>
            <person name="Kadnikov V.V."/>
            <person name="Mardanov A.V."/>
            <person name="Beletsky A.V."/>
            <person name="Frank Y.A."/>
            <person name="Karnachuk O.V."/>
            <person name="Ravin N.V."/>
        </authorList>
    </citation>
    <scope>NUCLEOTIDE SEQUENCE [LARGE SCALE GENOMIC DNA]</scope>
</reference>
<dbReference type="Proteomes" id="UP000426444">
    <property type="component" value="Chromosome"/>
</dbReference>
<dbReference type="KEGG" id="salq:SYNTR_1208"/>
<dbReference type="AlphaFoldDB" id="A0A6I6DKG3"/>
<dbReference type="GO" id="GO:0051607">
    <property type="term" value="P:defense response to virus"/>
    <property type="evidence" value="ECO:0007669"/>
    <property type="project" value="UniProtKB-KW"/>
</dbReference>
<dbReference type="NCBIfam" id="TIGR02593">
    <property type="entry name" value="CRISPR_cas5"/>
    <property type="match status" value="1"/>
</dbReference>
<gene>
    <name evidence="2" type="ORF">SYNTR_1208</name>
</gene>
<dbReference type="InterPro" id="IPR021124">
    <property type="entry name" value="CRISPR-assoc_prot_Cas5"/>
</dbReference>
<protein>
    <submittedName>
        <fullName evidence="2">CRISPR-associated protein Cas5</fullName>
    </submittedName>
</protein>
<dbReference type="Gene3D" id="3.30.70.2660">
    <property type="match status" value="1"/>
</dbReference>
<dbReference type="OrthoDB" id="1805474at2"/>
<sequence length="229" mass="26259">MEILVFDLKSSIAHFRMPDTMNTHATYPFIPPTTVRGLAGSIIGLPDYYGKAQVGIRVMSPVRKSVQQLSMLGKGWMGSGDFNRPTSIELLVEPYYRIYWYGEHLDKLKHYLQNSWSHYQTYLGSAFALCFPKYVGTYNAEELKSHVNDKINCATVIPINAIEKLYPNENMQYARVGGLHYEYLGNRTFGKTCSVIYETSGKDISFKKNNKIEDYKFCQLDNGEIVCLW</sequence>
<keyword evidence="1" id="KW-0051">Antiviral defense</keyword>
<dbReference type="RefSeq" id="WP_156203656.1">
    <property type="nucleotide sequence ID" value="NZ_CP046457.1"/>
</dbReference>
<name>A0A6I6DKG3_9FIRM</name>
<evidence type="ECO:0000313" key="3">
    <source>
        <dbReference type="Proteomes" id="UP000426444"/>
    </source>
</evidence>
<proteinExistence type="predicted"/>
<dbReference type="EMBL" id="CP046457">
    <property type="protein sequence ID" value="QGT99801.1"/>
    <property type="molecule type" value="Genomic_DNA"/>
</dbReference>
<dbReference type="InterPro" id="IPR013422">
    <property type="entry name" value="CRISPR-assoc_prot_Cas5_N"/>
</dbReference>
<organism evidence="2 3">
    <name type="scientific">Candidatus Syntrophocurvum alkaliphilum</name>
    <dbReference type="NCBI Taxonomy" id="2293317"/>
    <lineage>
        <taxon>Bacteria</taxon>
        <taxon>Bacillati</taxon>
        <taxon>Bacillota</taxon>
        <taxon>Clostridia</taxon>
        <taxon>Eubacteriales</taxon>
        <taxon>Syntrophomonadaceae</taxon>
        <taxon>Candidatus Syntrophocurvum</taxon>
    </lineage>
</organism>
<accession>A0A6I6DKG3</accession>
<keyword evidence="3" id="KW-1185">Reference proteome</keyword>